<dbReference type="EC" id="5.2.1.8" evidence="3"/>
<dbReference type="InterPro" id="IPR046357">
    <property type="entry name" value="PPIase_dom_sf"/>
</dbReference>
<sequence>MKKKILIFFLVGIILYILDISINSNEGNEIYISDQEVLSLVSAWKSQVGRDPTDDEVYRIINSLIEEEILYREALKLGLDSEDKIIKRRLAQKITFLKQETFADKLSEEELNNFFNANRENYYIDATYSFSHYFFSFENDSNKRANDAYLKVNSSENINSDPFFLGKNFANENLKNIGRNFGKNFTNLIQETKLNQWSSPIESAYGHHLIYISDYKEGYYPIIDEVLNQVKVDLLQSKRDTAIKDYLDEVKTEYVVIINPDLKF</sequence>
<dbReference type="Proteomes" id="UP000010116">
    <property type="component" value="Unassembled WGS sequence"/>
</dbReference>
<evidence type="ECO:0000313" key="6">
    <source>
        <dbReference type="EMBL" id="EJP72617.1"/>
    </source>
</evidence>
<proteinExistence type="inferred from homology"/>
<evidence type="ECO:0000259" key="5">
    <source>
        <dbReference type="Pfam" id="PF13145"/>
    </source>
</evidence>
<protein>
    <recommendedName>
        <fullName evidence="3">peptidylprolyl isomerase</fullName>
        <ecNumber evidence="3">5.2.1.8</ecNumber>
    </recommendedName>
</protein>
<dbReference type="Pfam" id="PF13145">
    <property type="entry name" value="Rotamase_2"/>
    <property type="match status" value="1"/>
</dbReference>
<dbReference type="Gene3D" id="1.10.4030.10">
    <property type="entry name" value="Porin chaperone SurA, peptide-binding domain"/>
    <property type="match status" value="1"/>
</dbReference>
<dbReference type="InterPro" id="IPR000297">
    <property type="entry name" value="PPIase_PpiC"/>
</dbReference>
<accession>J4V215</accession>
<keyword evidence="4" id="KW-0413">Isomerase</keyword>
<reference evidence="6 7" key="1">
    <citation type="journal article" date="2012" name="ISME J.">
        <title>Genomic insights to SAR86, an abundant and uncultivated marine bacterial lineage.</title>
        <authorList>
            <person name="Dupont C.L."/>
            <person name="Rusch D.B."/>
            <person name="Yooseph S."/>
            <person name="Lombardo M.J."/>
            <person name="Richter R.A."/>
            <person name="Valas R."/>
            <person name="Novotny M."/>
            <person name="Yee-Greenbaum J."/>
            <person name="Selengut J.D."/>
            <person name="Haft D.H."/>
            <person name="Halpern A.L."/>
            <person name="Lasken R.S."/>
            <person name="Nealson K."/>
            <person name="Friedman R."/>
            <person name="Venter J.C."/>
        </authorList>
    </citation>
    <scope>NUCLEOTIDE SEQUENCE [LARGE SCALE GENOMIC DNA]</scope>
</reference>
<dbReference type="Gene3D" id="3.10.50.40">
    <property type="match status" value="1"/>
</dbReference>
<dbReference type="GO" id="GO:0003755">
    <property type="term" value="F:peptidyl-prolyl cis-trans isomerase activity"/>
    <property type="evidence" value="ECO:0007669"/>
    <property type="project" value="UniProtKB-KW"/>
</dbReference>
<keyword evidence="4" id="KW-0697">Rotamase</keyword>
<dbReference type="HOGENOM" id="CLU_067345_0_0_6"/>
<dbReference type="EMBL" id="JH611190">
    <property type="protein sequence ID" value="EJP72617.1"/>
    <property type="molecule type" value="Genomic_DNA"/>
</dbReference>
<dbReference type="SUPFAM" id="SSF109998">
    <property type="entry name" value="Triger factor/SurA peptide-binding domain-like"/>
    <property type="match status" value="1"/>
</dbReference>
<evidence type="ECO:0000256" key="1">
    <source>
        <dbReference type="ARBA" id="ARBA00000971"/>
    </source>
</evidence>
<evidence type="ECO:0000256" key="2">
    <source>
        <dbReference type="ARBA" id="ARBA00007656"/>
    </source>
</evidence>
<organism evidence="6 7">
    <name type="scientific">SAR86 cluster bacterium SAR86B</name>
    <dbReference type="NCBI Taxonomy" id="1123867"/>
    <lineage>
        <taxon>Bacteria</taxon>
        <taxon>Pseudomonadati</taxon>
        <taxon>Pseudomonadota</taxon>
        <taxon>Gammaproteobacteria</taxon>
        <taxon>SAR86 cluster</taxon>
    </lineage>
</organism>
<evidence type="ECO:0000256" key="4">
    <source>
        <dbReference type="ARBA" id="ARBA00023110"/>
    </source>
</evidence>
<dbReference type="InterPro" id="IPR027304">
    <property type="entry name" value="Trigger_fact/SurA_dom_sf"/>
</dbReference>
<dbReference type="PANTHER" id="PTHR47245:SF2">
    <property type="entry name" value="PEPTIDYL-PROLYL CIS-TRANS ISOMERASE HP_0175-RELATED"/>
    <property type="match status" value="1"/>
</dbReference>
<dbReference type="PANTHER" id="PTHR47245">
    <property type="entry name" value="PEPTIDYLPROLYL ISOMERASE"/>
    <property type="match status" value="1"/>
</dbReference>
<comment type="similarity">
    <text evidence="2">Belongs to the PpiC/parvulin rotamase family.</text>
</comment>
<dbReference type="AlphaFoldDB" id="J4V215"/>
<feature type="domain" description="PpiC" evidence="5">
    <location>
        <begin position="107"/>
        <end position="226"/>
    </location>
</feature>
<gene>
    <name evidence="6" type="ORF">NT02SARS_1021</name>
</gene>
<evidence type="ECO:0000313" key="7">
    <source>
        <dbReference type="Proteomes" id="UP000010116"/>
    </source>
</evidence>
<comment type="catalytic activity">
    <reaction evidence="1">
        <text>[protein]-peptidylproline (omega=180) = [protein]-peptidylproline (omega=0)</text>
        <dbReference type="Rhea" id="RHEA:16237"/>
        <dbReference type="Rhea" id="RHEA-COMP:10747"/>
        <dbReference type="Rhea" id="RHEA-COMP:10748"/>
        <dbReference type="ChEBI" id="CHEBI:83833"/>
        <dbReference type="ChEBI" id="CHEBI:83834"/>
        <dbReference type="EC" id="5.2.1.8"/>
    </reaction>
</comment>
<dbReference type="InterPro" id="IPR050245">
    <property type="entry name" value="PrsA_foldase"/>
</dbReference>
<name>J4V215_9GAMM</name>
<evidence type="ECO:0000256" key="3">
    <source>
        <dbReference type="ARBA" id="ARBA00013194"/>
    </source>
</evidence>